<evidence type="ECO:0000256" key="3">
    <source>
        <dbReference type="ARBA" id="ARBA00022801"/>
    </source>
</evidence>
<keyword evidence="4" id="KW-0732">Signal</keyword>
<dbReference type="InterPro" id="IPR017767">
    <property type="entry name" value="PC-PLC"/>
</dbReference>
<feature type="signal peptide" evidence="4">
    <location>
        <begin position="1"/>
        <end position="29"/>
    </location>
</feature>
<reference evidence="6 7" key="1">
    <citation type="submission" date="2018-11" db="EMBL/GenBank/DDBJ databases">
        <title>Novel bacteria species description.</title>
        <authorList>
            <person name="Han J.-H."/>
        </authorList>
    </citation>
    <scope>NUCLEOTIDE SEQUENCE [LARGE SCALE GENOMIC DNA]</scope>
    <source>
        <strain evidence="6 7">KCTC23259</strain>
    </source>
</reference>
<evidence type="ECO:0000259" key="5">
    <source>
        <dbReference type="Pfam" id="PF05506"/>
    </source>
</evidence>
<dbReference type="Pfam" id="PF04185">
    <property type="entry name" value="Phosphoesterase"/>
    <property type="match status" value="2"/>
</dbReference>
<dbReference type="Proteomes" id="UP001204144">
    <property type="component" value="Unassembled WGS sequence"/>
</dbReference>
<dbReference type="NCBIfam" id="TIGR01409">
    <property type="entry name" value="TAT_signal_seq"/>
    <property type="match status" value="1"/>
</dbReference>
<dbReference type="GO" id="GO:0034480">
    <property type="term" value="F:phosphatidylcholine phospholipase C activity"/>
    <property type="evidence" value="ECO:0007669"/>
    <property type="project" value="UniProtKB-EC"/>
</dbReference>
<keyword evidence="7" id="KW-1185">Reference proteome</keyword>
<dbReference type="PANTHER" id="PTHR31956:SF1">
    <property type="entry name" value="NON-SPECIFIC PHOSPHOLIPASE C1"/>
    <property type="match status" value="1"/>
</dbReference>
<dbReference type="AlphaFoldDB" id="A0AAE3KSR2"/>
<accession>A0AAE3KSR2</accession>
<comment type="caution">
    <text evidence="6">The sequence shown here is derived from an EMBL/GenBank/DDBJ whole genome shotgun (WGS) entry which is preliminary data.</text>
</comment>
<protein>
    <recommendedName>
        <fullName evidence="2">phospholipase C</fullName>
        <ecNumber evidence="2">3.1.4.3</ecNumber>
    </recommendedName>
</protein>
<keyword evidence="3" id="KW-0378">Hydrolase</keyword>
<dbReference type="GO" id="GO:0016042">
    <property type="term" value="P:lipid catabolic process"/>
    <property type="evidence" value="ECO:0007669"/>
    <property type="project" value="InterPro"/>
</dbReference>
<evidence type="ECO:0000313" key="6">
    <source>
        <dbReference type="EMBL" id="MCP9762879.1"/>
    </source>
</evidence>
<dbReference type="PROSITE" id="PS51318">
    <property type="entry name" value="TAT"/>
    <property type="match status" value="1"/>
</dbReference>
<dbReference type="InterPro" id="IPR008475">
    <property type="entry name" value="PLipase_C_C"/>
</dbReference>
<dbReference type="InterPro" id="IPR017850">
    <property type="entry name" value="Alkaline_phosphatase_core_sf"/>
</dbReference>
<evidence type="ECO:0000256" key="2">
    <source>
        <dbReference type="ARBA" id="ARBA00012018"/>
    </source>
</evidence>
<feature type="chain" id="PRO_5042045425" description="phospholipase C" evidence="4">
    <location>
        <begin position="30"/>
        <end position="831"/>
    </location>
</feature>
<dbReference type="InterPro" id="IPR007312">
    <property type="entry name" value="Phosphoesterase"/>
</dbReference>
<dbReference type="InterPro" id="IPR006311">
    <property type="entry name" value="TAT_signal"/>
</dbReference>
<dbReference type="InterPro" id="IPR019546">
    <property type="entry name" value="TAT_signal_bac_arc"/>
</dbReference>
<dbReference type="NCBIfam" id="TIGR03396">
    <property type="entry name" value="PC_PLC"/>
    <property type="match status" value="1"/>
</dbReference>
<dbReference type="EC" id="3.1.4.3" evidence="2"/>
<dbReference type="RefSeq" id="WP_255036660.1">
    <property type="nucleotide sequence ID" value="NZ_RJUF01000016.1"/>
</dbReference>
<feature type="domain" description="Bacterial phospholipase C C-terminal" evidence="5">
    <location>
        <begin position="632"/>
        <end position="720"/>
    </location>
</feature>
<evidence type="ECO:0000256" key="1">
    <source>
        <dbReference type="ARBA" id="ARBA00009717"/>
    </source>
</evidence>
<evidence type="ECO:0000313" key="7">
    <source>
        <dbReference type="Proteomes" id="UP001204144"/>
    </source>
</evidence>
<proteinExistence type="inferred from homology"/>
<organism evidence="6 7">
    <name type="scientific">Lacihabitans soyangensis</name>
    <dbReference type="NCBI Taxonomy" id="869394"/>
    <lineage>
        <taxon>Bacteria</taxon>
        <taxon>Pseudomonadati</taxon>
        <taxon>Bacteroidota</taxon>
        <taxon>Cytophagia</taxon>
        <taxon>Cytophagales</taxon>
        <taxon>Leadbetterellaceae</taxon>
        <taxon>Lacihabitans</taxon>
    </lineage>
</organism>
<comment type="similarity">
    <text evidence="1">Belongs to the bacterial phospholipase C family.</text>
</comment>
<name>A0AAE3KSR2_9BACT</name>
<sequence>MDSRRDFIKKASMLAAGMALPSSILKAMAINPAEGSTFWDAEHVVILMQENRSFDHSFGTLKGVRGFNDPRAIRLPNNNKVFLQTNPKGETFAPFRLDLKETNATWMSSLPHSWENQVDARNDGKYDQWLQAKPSGHAEYKEMPLTLGYYDREDIPFYYALADAFTVCDQNFCSSLTGTTPNRLYLWSGTIREKPSFEAKANVKNEDIDYGKWAYWKSFPERLEEAGIPWRIYQNEISLTSGFEGEQDAWLGNFTDNPIEWFDQYKVKFAPEYHAYLLKVRDLIPNRISDLKSSLPSLVGQELEKTKRELANLESFLEVLKVDIVEYTPENFKKLSDFQKSIHQKAFTNNRADADYRELVTVEYDDNGTKRTLEVPKSDVLHQFRKDVNEDKLPAVSWLVAPENFSDHPGAPWYGAWYVSEVMEILTKNPEIWKKTIFILAYDENDGYFDHVPPFVPPHHLKPETGKVSAGIDTSVEHVNIEHEKKRKYKNPEKDARESPIGLGFRVPLVIASPWSRGGQVCSEVFDHTSVLQFLEKFVSKKYKKEIKEENISDWRRTVCGDLTSVFKPYSGEKIASLDFVKKVPFIASIHAAKFKKLPNNYKALSPEEVAEANVSPQKSAWMPKQEKGIKPACALPYELYVEGKERDDKFEIMFKVGKQLFGDKSVGCPFVVYFREKGELKTRNYALKAGDIITDIWILDSEKFKFEVYGPNGFYRAFKVNVETNGFESKLWYQEGKDRKPNGNVDLEIKNISGKTIQIEVIDLAYKTGTKVLTFTKNEYKKVPLDLSKSHSWYDFLVRLKGLKDAGWQYAGHVETGKPSFTDPQMGGVV</sequence>
<dbReference type="Pfam" id="PF05506">
    <property type="entry name" value="PLipase_C_C"/>
    <property type="match status" value="1"/>
</dbReference>
<dbReference type="EMBL" id="RJUF01000016">
    <property type="protein sequence ID" value="MCP9762879.1"/>
    <property type="molecule type" value="Genomic_DNA"/>
</dbReference>
<gene>
    <name evidence="6" type="ORF">EGI31_07910</name>
</gene>
<evidence type="ECO:0000256" key="4">
    <source>
        <dbReference type="SAM" id="SignalP"/>
    </source>
</evidence>
<dbReference type="Gene3D" id="3.40.720.10">
    <property type="entry name" value="Alkaline Phosphatase, subunit A"/>
    <property type="match status" value="2"/>
</dbReference>
<dbReference type="PANTHER" id="PTHR31956">
    <property type="entry name" value="NON-SPECIFIC PHOSPHOLIPASE C4-RELATED"/>
    <property type="match status" value="1"/>
</dbReference>